<feature type="non-terminal residue" evidence="1">
    <location>
        <position position="76"/>
    </location>
</feature>
<name>A0A383CZ87_9ZZZZ</name>
<gene>
    <name evidence="1" type="ORF">METZ01_LOCUS490129</name>
</gene>
<dbReference type="AlphaFoldDB" id="A0A383CZ87"/>
<sequence>MKKLILISALLFYWSNTFSQSVEITEDAAVAKLHEFFVLLDINDYEKENISRIVTNDFHIFEVGNDFDLDSFDLFI</sequence>
<dbReference type="EMBL" id="UINC01212795">
    <property type="protein sequence ID" value="SVE37275.1"/>
    <property type="molecule type" value="Genomic_DNA"/>
</dbReference>
<accession>A0A383CZ87</accession>
<reference evidence="1" key="1">
    <citation type="submission" date="2018-05" db="EMBL/GenBank/DDBJ databases">
        <authorList>
            <person name="Lanie J.A."/>
            <person name="Ng W.-L."/>
            <person name="Kazmierczak K.M."/>
            <person name="Andrzejewski T.M."/>
            <person name="Davidsen T.M."/>
            <person name="Wayne K.J."/>
            <person name="Tettelin H."/>
            <person name="Glass J.I."/>
            <person name="Rusch D."/>
            <person name="Podicherti R."/>
            <person name="Tsui H.-C.T."/>
            <person name="Winkler M.E."/>
        </authorList>
    </citation>
    <scope>NUCLEOTIDE SEQUENCE</scope>
</reference>
<organism evidence="1">
    <name type="scientific">marine metagenome</name>
    <dbReference type="NCBI Taxonomy" id="408172"/>
    <lineage>
        <taxon>unclassified sequences</taxon>
        <taxon>metagenomes</taxon>
        <taxon>ecological metagenomes</taxon>
    </lineage>
</organism>
<protein>
    <submittedName>
        <fullName evidence="1">Uncharacterized protein</fullName>
    </submittedName>
</protein>
<evidence type="ECO:0000313" key="1">
    <source>
        <dbReference type="EMBL" id="SVE37275.1"/>
    </source>
</evidence>
<proteinExistence type="predicted"/>